<evidence type="ECO:0000313" key="2">
    <source>
        <dbReference type="EMBL" id="KAK4758446.1"/>
    </source>
</evidence>
<feature type="compositionally biased region" description="Acidic residues" evidence="1">
    <location>
        <begin position="140"/>
        <end position="149"/>
    </location>
</feature>
<accession>A0AAN7Q2M4</accession>
<name>A0AAN7Q2M4_9MYRT</name>
<proteinExistence type="predicted"/>
<gene>
    <name evidence="2" type="ORF">SAY87_019747</name>
</gene>
<reference evidence="2 3" key="1">
    <citation type="journal article" date="2023" name="Hortic Res">
        <title>Pangenome of water caltrop reveals structural variations and asymmetric subgenome divergence after allopolyploidization.</title>
        <authorList>
            <person name="Zhang X."/>
            <person name="Chen Y."/>
            <person name="Wang L."/>
            <person name="Yuan Y."/>
            <person name="Fang M."/>
            <person name="Shi L."/>
            <person name="Lu R."/>
            <person name="Comes H.P."/>
            <person name="Ma Y."/>
            <person name="Chen Y."/>
            <person name="Huang G."/>
            <person name="Zhou Y."/>
            <person name="Zheng Z."/>
            <person name="Qiu Y."/>
        </authorList>
    </citation>
    <scope>NUCLEOTIDE SEQUENCE [LARGE SCALE GENOMIC DNA]</scope>
    <source>
        <tissue evidence="2">Roots</tissue>
    </source>
</reference>
<evidence type="ECO:0008006" key="4">
    <source>
        <dbReference type="Google" id="ProtNLM"/>
    </source>
</evidence>
<dbReference type="PANTHER" id="PTHR36322">
    <property type="entry name" value="TRANSMEMBRANE PROTEIN"/>
    <property type="match status" value="1"/>
</dbReference>
<feature type="region of interest" description="Disordered" evidence="1">
    <location>
        <begin position="140"/>
        <end position="164"/>
    </location>
</feature>
<evidence type="ECO:0000313" key="3">
    <source>
        <dbReference type="Proteomes" id="UP001345219"/>
    </source>
</evidence>
<dbReference type="AlphaFoldDB" id="A0AAN7Q2M4"/>
<dbReference type="PANTHER" id="PTHR36322:SF3">
    <property type="entry name" value="TRANSMEMBRANE PROTEIN"/>
    <property type="match status" value="1"/>
</dbReference>
<feature type="compositionally biased region" description="Polar residues" evidence="1">
    <location>
        <begin position="155"/>
        <end position="164"/>
    </location>
</feature>
<organism evidence="2 3">
    <name type="scientific">Trapa incisa</name>
    <dbReference type="NCBI Taxonomy" id="236973"/>
    <lineage>
        <taxon>Eukaryota</taxon>
        <taxon>Viridiplantae</taxon>
        <taxon>Streptophyta</taxon>
        <taxon>Embryophyta</taxon>
        <taxon>Tracheophyta</taxon>
        <taxon>Spermatophyta</taxon>
        <taxon>Magnoliopsida</taxon>
        <taxon>eudicotyledons</taxon>
        <taxon>Gunneridae</taxon>
        <taxon>Pentapetalae</taxon>
        <taxon>rosids</taxon>
        <taxon>malvids</taxon>
        <taxon>Myrtales</taxon>
        <taxon>Lythraceae</taxon>
        <taxon>Trapa</taxon>
    </lineage>
</organism>
<dbReference type="Proteomes" id="UP001345219">
    <property type="component" value="Chromosome 15"/>
</dbReference>
<sequence length="164" mass="18322">MFRPSMIMLAARGWLRARRRSRRFLFLLLCSPVLIPLLFFAAPILCVAELCLRVCSGEPCKEVGGEGDRTRDDDGRLRACEQGFFYDGEERERETETETEREREVGLLQRYLEDQLRLVSSVYECGDDFGCDNGEESGDFGCDNGEESGADTGAPGSTRSSLVG</sequence>
<keyword evidence="3" id="KW-1185">Reference proteome</keyword>
<protein>
    <recommendedName>
        <fullName evidence="4">Transmembrane protein</fullName>
    </recommendedName>
</protein>
<comment type="caution">
    <text evidence="2">The sequence shown here is derived from an EMBL/GenBank/DDBJ whole genome shotgun (WGS) entry which is preliminary data.</text>
</comment>
<dbReference type="EMBL" id="JAXIOK010000012">
    <property type="protein sequence ID" value="KAK4758446.1"/>
    <property type="molecule type" value="Genomic_DNA"/>
</dbReference>
<evidence type="ECO:0000256" key="1">
    <source>
        <dbReference type="SAM" id="MobiDB-lite"/>
    </source>
</evidence>